<protein>
    <submittedName>
        <fullName evidence="2">CACTA en-spm transposon protein</fullName>
    </submittedName>
</protein>
<reference evidence="3 4" key="1">
    <citation type="submission" date="2019-08" db="EMBL/GenBank/DDBJ databases">
        <title>Draft genome sequences of two oriental melons (Cucumis melo L. var makuwa).</title>
        <authorList>
            <person name="Kwon S.-Y."/>
        </authorList>
    </citation>
    <scope>NUCLEOTIDE SEQUENCE [LARGE SCALE GENOMIC DNA]</scope>
    <source>
        <strain evidence="4">cv. Chang Bougi</strain>
        <strain evidence="3">cv. SW 3</strain>
        <tissue evidence="2">Leaf</tissue>
    </source>
</reference>
<organism evidence="2 4">
    <name type="scientific">Cucumis melo var. makuwa</name>
    <name type="common">Oriental melon</name>
    <dbReference type="NCBI Taxonomy" id="1194695"/>
    <lineage>
        <taxon>Eukaryota</taxon>
        <taxon>Viridiplantae</taxon>
        <taxon>Streptophyta</taxon>
        <taxon>Embryophyta</taxon>
        <taxon>Tracheophyta</taxon>
        <taxon>Spermatophyta</taxon>
        <taxon>Magnoliopsida</taxon>
        <taxon>eudicotyledons</taxon>
        <taxon>Gunneridae</taxon>
        <taxon>Pentapetalae</taxon>
        <taxon>rosids</taxon>
        <taxon>fabids</taxon>
        <taxon>Cucurbitales</taxon>
        <taxon>Cucurbitaceae</taxon>
        <taxon>Benincaseae</taxon>
        <taxon>Cucumis</taxon>
    </lineage>
</organism>
<accession>A0A5D3DUW9</accession>
<dbReference type="AlphaFoldDB" id="A0A5D3DUW9"/>
<evidence type="ECO:0000313" key="1">
    <source>
        <dbReference type="EMBL" id="KAA0054614.1"/>
    </source>
</evidence>
<name>A0A5D3DUW9_CUCMM</name>
<gene>
    <name evidence="2" type="ORF">E5676_scaffold22G00510</name>
    <name evidence="1" type="ORF">E6C27_scaffold24G004150</name>
</gene>
<dbReference type="Proteomes" id="UP000321393">
    <property type="component" value="Unassembled WGS sequence"/>
</dbReference>
<evidence type="ECO:0000313" key="2">
    <source>
        <dbReference type="EMBL" id="TYK27577.1"/>
    </source>
</evidence>
<dbReference type="EMBL" id="SSTD01002678">
    <property type="protein sequence ID" value="TYK27577.1"/>
    <property type="molecule type" value="Genomic_DNA"/>
</dbReference>
<dbReference type="EMBL" id="SSTE01008830">
    <property type="protein sequence ID" value="KAA0054614.1"/>
    <property type="molecule type" value="Genomic_DNA"/>
</dbReference>
<evidence type="ECO:0000313" key="4">
    <source>
        <dbReference type="Proteomes" id="UP000321947"/>
    </source>
</evidence>
<sequence>MSTSSITLYAELMLIPQSLKDQLCVMSLANSSMMWMNTCHMQAAQAMMANYSDKPRTMLSFPCGFDETDSMFLEFAEDLDNLTEGSSSVDDNLGREYIKVVKGDLERFVVLDFNDQAMNRFIEHQMLNTFKEFRGDCHRYFKKYSNPEKARVNPPHLLVGRDED</sequence>
<proteinExistence type="predicted"/>
<comment type="caution">
    <text evidence="2">The sequence shown here is derived from an EMBL/GenBank/DDBJ whole genome shotgun (WGS) entry which is preliminary data.</text>
</comment>
<dbReference type="Proteomes" id="UP000321947">
    <property type="component" value="Unassembled WGS sequence"/>
</dbReference>
<evidence type="ECO:0000313" key="3">
    <source>
        <dbReference type="Proteomes" id="UP000321393"/>
    </source>
</evidence>